<dbReference type="EMBL" id="VSRR010004228">
    <property type="protein sequence ID" value="MPC38997.1"/>
    <property type="molecule type" value="Genomic_DNA"/>
</dbReference>
<dbReference type="Proteomes" id="UP000324222">
    <property type="component" value="Unassembled WGS sequence"/>
</dbReference>
<keyword evidence="3" id="KW-1185">Reference proteome</keyword>
<feature type="region of interest" description="Disordered" evidence="1">
    <location>
        <begin position="1"/>
        <end position="30"/>
    </location>
</feature>
<gene>
    <name evidence="2" type="ORF">E2C01_032516</name>
</gene>
<evidence type="ECO:0000313" key="3">
    <source>
        <dbReference type="Proteomes" id="UP000324222"/>
    </source>
</evidence>
<dbReference type="AlphaFoldDB" id="A0A5B7F0H4"/>
<name>A0A5B7F0H4_PORTR</name>
<protein>
    <submittedName>
        <fullName evidence="2">Uncharacterized protein</fullName>
    </submittedName>
</protein>
<sequence>MSNESCNCSQPDKMTQGYTTPSSSNFSALPKKNTRVFGSLEKHTTAHFPPISLVHFAKNMNC</sequence>
<accession>A0A5B7F0H4</accession>
<organism evidence="2 3">
    <name type="scientific">Portunus trituberculatus</name>
    <name type="common">Swimming crab</name>
    <name type="synonym">Neptunus trituberculatus</name>
    <dbReference type="NCBI Taxonomy" id="210409"/>
    <lineage>
        <taxon>Eukaryota</taxon>
        <taxon>Metazoa</taxon>
        <taxon>Ecdysozoa</taxon>
        <taxon>Arthropoda</taxon>
        <taxon>Crustacea</taxon>
        <taxon>Multicrustacea</taxon>
        <taxon>Malacostraca</taxon>
        <taxon>Eumalacostraca</taxon>
        <taxon>Eucarida</taxon>
        <taxon>Decapoda</taxon>
        <taxon>Pleocyemata</taxon>
        <taxon>Brachyura</taxon>
        <taxon>Eubrachyura</taxon>
        <taxon>Portunoidea</taxon>
        <taxon>Portunidae</taxon>
        <taxon>Portuninae</taxon>
        <taxon>Portunus</taxon>
    </lineage>
</organism>
<evidence type="ECO:0000313" key="2">
    <source>
        <dbReference type="EMBL" id="MPC38997.1"/>
    </source>
</evidence>
<comment type="caution">
    <text evidence="2">The sequence shown here is derived from an EMBL/GenBank/DDBJ whole genome shotgun (WGS) entry which is preliminary data.</text>
</comment>
<reference evidence="2 3" key="1">
    <citation type="submission" date="2019-05" db="EMBL/GenBank/DDBJ databases">
        <title>Another draft genome of Portunus trituberculatus and its Hox gene families provides insights of decapod evolution.</title>
        <authorList>
            <person name="Jeong J.-H."/>
            <person name="Song I."/>
            <person name="Kim S."/>
            <person name="Choi T."/>
            <person name="Kim D."/>
            <person name="Ryu S."/>
            <person name="Kim W."/>
        </authorList>
    </citation>
    <scope>NUCLEOTIDE SEQUENCE [LARGE SCALE GENOMIC DNA]</scope>
    <source>
        <tissue evidence="2">Muscle</tissue>
    </source>
</reference>
<feature type="compositionally biased region" description="Polar residues" evidence="1">
    <location>
        <begin position="1"/>
        <end position="27"/>
    </location>
</feature>
<evidence type="ECO:0000256" key="1">
    <source>
        <dbReference type="SAM" id="MobiDB-lite"/>
    </source>
</evidence>
<proteinExistence type="predicted"/>